<organism evidence="3 6">
    <name type="scientific">Enterocloster bolteae</name>
    <dbReference type="NCBI Taxonomy" id="208479"/>
    <lineage>
        <taxon>Bacteria</taxon>
        <taxon>Bacillati</taxon>
        <taxon>Bacillota</taxon>
        <taxon>Clostridia</taxon>
        <taxon>Lachnospirales</taxon>
        <taxon>Lachnospiraceae</taxon>
        <taxon>Enterocloster</taxon>
    </lineage>
</organism>
<dbReference type="GO" id="GO:0005829">
    <property type="term" value="C:cytosol"/>
    <property type="evidence" value="ECO:0007669"/>
    <property type="project" value="TreeGrafter"/>
</dbReference>
<dbReference type="GO" id="GO:0003700">
    <property type="term" value="F:DNA-binding transcription factor activity"/>
    <property type="evidence" value="ECO:0007669"/>
    <property type="project" value="TreeGrafter"/>
</dbReference>
<feature type="domain" description="HTH cro/C1-type" evidence="2">
    <location>
        <begin position="12"/>
        <end position="66"/>
    </location>
</feature>
<dbReference type="SUPFAM" id="SSF47413">
    <property type="entry name" value="lambda repressor-like DNA-binding domains"/>
    <property type="match status" value="1"/>
</dbReference>
<dbReference type="Proteomes" id="UP000284543">
    <property type="component" value="Unassembled WGS sequence"/>
</dbReference>
<dbReference type="RefSeq" id="WP_002564682.1">
    <property type="nucleotide sequence ID" value="NZ_BAABXO010000001.1"/>
</dbReference>
<dbReference type="PROSITE" id="PS50943">
    <property type="entry name" value="HTH_CROC1"/>
    <property type="match status" value="1"/>
</dbReference>
<proteinExistence type="predicted"/>
<evidence type="ECO:0000313" key="3">
    <source>
        <dbReference type="EMBL" id="RGV77341.1"/>
    </source>
</evidence>
<dbReference type="PANTHER" id="PTHR46797">
    <property type="entry name" value="HTH-TYPE TRANSCRIPTIONAL REGULATOR"/>
    <property type="match status" value="1"/>
</dbReference>
<dbReference type="InterPro" id="IPR001387">
    <property type="entry name" value="Cro/C1-type_HTH"/>
</dbReference>
<sequence>MELDYKAIGKRIKIQRIQREMTQEKLAELTGLSNPHISNVETGSTQVSLKSLIAIANALEITPDVLLCDNIRYGKHIFKNAVMEAVDDCDEVEIRIMADMVQALKRSIRYRKKYFKEQE</sequence>
<dbReference type="EMBL" id="QRZM01000002">
    <property type="protein sequence ID" value="RGV77341.1"/>
    <property type="molecule type" value="Genomic_DNA"/>
</dbReference>
<comment type="caution">
    <text evidence="3">The sequence shown here is derived from an EMBL/GenBank/DDBJ whole genome shotgun (WGS) entry which is preliminary data.</text>
</comment>
<dbReference type="PANTHER" id="PTHR46797:SF1">
    <property type="entry name" value="METHYLPHOSPHONATE SYNTHASE"/>
    <property type="match status" value="1"/>
</dbReference>
<dbReference type="GeneID" id="23112747"/>
<evidence type="ECO:0000313" key="6">
    <source>
        <dbReference type="Proteomes" id="UP000284543"/>
    </source>
</evidence>
<dbReference type="Pfam" id="PF01381">
    <property type="entry name" value="HTH_3"/>
    <property type="match status" value="1"/>
</dbReference>
<keyword evidence="1" id="KW-0238">DNA-binding</keyword>
<dbReference type="Gene3D" id="1.10.260.40">
    <property type="entry name" value="lambda repressor-like DNA-binding domains"/>
    <property type="match status" value="1"/>
</dbReference>
<evidence type="ECO:0000259" key="2">
    <source>
        <dbReference type="PROSITE" id="PS50943"/>
    </source>
</evidence>
<protein>
    <submittedName>
        <fullName evidence="3">XRE family transcriptional regulator</fullName>
    </submittedName>
</protein>
<dbReference type="CDD" id="cd00093">
    <property type="entry name" value="HTH_XRE"/>
    <property type="match status" value="1"/>
</dbReference>
<evidence type="ECO:0000313" key="4">
    <source>
        <dbReference type="EMBL" id="RHC57992.1"/>
    </source>
</evidence>
<dbReference type="EMBL" id="QSHZ01000003">
    <property type="protein sequence ID" value="RHC57992.1"/>
    <property type="molecule type" value="Genomic_DNA"/>
</dbReference>
<dbReference type="KEGG" id="cbol:CGC65_17540"/>
<dbReference type="AlphaFoldDB" id="A0A412ZB47"/>
<reference evidence="5 6" key="1">
    <citation type="submission" date="2018-08" db="EMBL/GenBank/DDBJ databases">
        <title>A genome reference for cultivated species of the human gut microbiota.</title>
        <authorList>
            <person name="Zou Y."/>
            <person name="Xue W."/>
            <person name="Luo G."/>
        </authorList>
    </citation>
    <scope>NUCLEOTIDE SEQUENCE [LARGE SCALE GENOMIC DNA]</scope>
    <source>
        <strain evidence="3 6">AF14-18</strain>
        <strain evidence="4 5">AM35-14</strain>
    </source>
</reference>
<evidence type="ECO:0000313" key="5">
    <source>
        <dbReference type="Proteomes" id="UP000283975"/>
    </source>
</evidence>
<gene>
    <name evidence="4" type="ORF">DW839_04300</name>
    <name evidence="3" type="ORF">DWW02_06555</name>
</gene>
<accession>A0A412ZB47</accession>
<name>A0A412ZB47_9FIRM</name>
<dbReference type="InterPro" id="IPR010982">
    <property type="entry name" value="Lambda_DNA-bd_dom_sf"/>
</dbReference>
<dbReference type="GO" id="GO:0003677">
    <property type="term" value="F:DNA binding"/>
    <property type="evidence" value="ECO:0007669"/>
    <property type="project" value="UniProtKB-KW"/>
</dbReference>
<dbReference type="Proteomes" id="UP000283975">
    <property type="component" value="Unassembled WGS sequence"/>
</dbReference>
<evidence type="ECO:0000256" key="1">
    <source>
        <dbReference type="ARBA" id="ARBA00023125"/>
    </source>
</evidence>
<dbReference type="SMART" id="SM00530">
    <property type="entry name" value="HTH_XRE"/>
    <property type="match status" value="1"/>
</dbReference>
<dbReference type="InterPro" id="IPR050807">
    <property type="entry name" value="TransReg_Diox_bact_type"/>
</dbReference>